<dbReference type="EMBL" id="GBXM01029925">
    <property type="protein sequence ID" value="JAH78652.1"/>
    <property type="molecule type" value="Transcribed_RNA"/>
</dbReference>
<name>A0A0E9VKR0_ANGAN</name>
<sequence length="24" mass="2787">MGNITDKNINDSLMTLQYRKTQCV</sequence>
<protein>
    <submittedName>
        <fullName evidence="1">Uncharacterized protein</fullName>
    </submittedName>
</protein>
<accession>A0A0E9VKR0</accession>
<reference evidence="1" key="1">
    <citation type="submission" date="2014-11" db="EMBL/GenBank/DDBJ databases">
        <authorList>
            <person name="Amaro Gonzalez C."/>
        </authorList>
    </citation>
    <scope>NUCLEOTIDE SEQUENCE</scope>
</reference>
<organism evidence="1">
    <name type="scientific">Anguilla anguilla</name>
    <name type="common">European freshwater eel</name>
    <name type="synonym">Muraena anguilla</name>
    <dbReference type="NCBI Taxonomy" id="7936"/>
    <lineage>
        <taxon>Eukaryota</taxon>
        <taxon>Metazoa</taxon>
        <taxon>Chordata</taxon>
        <taxon>Craniata</taxon>
        <taxon>Vertebrata</taxon>
        <taxon>Euteleostomi</taxon>
        <taxon>Actinopterygii</taxon>
        <taxon>Neopterygii</taxon>
        <taxon>Teleostei</taxon>
        <taxon>Anguilliformes</taxon>
        <taxon>Anguillidae</taxon>
        <taxon>Anguilla</taxon>
    </lineage>
</organism>
<reference evidence="1" key="2">
    <citation type="journal article" date="2015" name="Fish Shellfish Immunol.">
        <title>Early steps in the European eel (Anguilla anguilla)-Vibrio vulnificus interaction in the gills: Role of the RtxA13 toxin.</title>
        <authorList>
            <person name="Callol A."/>
            <person name="Pajuelo D."/>
            <person name="Ebbesson L."/>
            <person name="Teles M."/>
            <person name="MacKenzie S."/>
            <person name="Amaro C."/>
        </authorList>
    </citation>
    <scope>NUCLEOTIDE SEQUENCE</scope>
</reference>
<evidence type="ECO:0000313" key="1">
    <source>
        <dbReference type="EMBL" id="JAH78652.1"/>
    </source>
</evidence>
<proteinExistence type="predicted"/>
<dbReference type="AlphaFoldDB" id="A0A0E9VKR0"/>